<comment type="caution">
    <text evidence="2">The sequence shown here is derived from an EMBL/GenBank/DDBJ whole genome shotgun (WGS) entry which is preliminary data.</text>
</comment>
<dbReference type="AlphaFoldDB" id="W4M774"/>
<dbReference type="HOGENOM" id="CLU_2823052_0_0_7"/>
<dbReference type="InterPro" id="IPR009081">
    <property type="entry name" value="PP-bd_ACP"/>
</dbReference>
<sequence>MSMELINWVRYELGVLIAIATILEGDVTIADLARQLLSRLPSSRLVEPTVEPDALGTTSHLQRQAS</sequence>
<evidence type="ECO:0000313" key="3">
    <source>
        <dbReference type="Proteomes" id="UP000019140"/>
    </source>
</evidence>
<evidence type="ECO:0000313" key="2">
    <source>
        <dbReference type="EMBL" id="ETX06028.1"/>
    </source>
</evidence>
<organism evidence="2 3">
    <name type="scientific">Candidatus Entotheonella gemina</name>
    <dbReference type="NCBI Taxonomy" id="1429439"/>
    <lineage>
        <taxon>Bacteria</taxon>
        <taxon>Pseudomonadati</taxon>
        <taxon>Nitrospinota/Tectimicrobiota group</taxon>
        <taxon>Candidatus Tectimicrobiota</taxon>
        <taxon>Candidatus Entotheonellia</taxon>
        <taxon>Candidatus Entotheonellales</taxon>
        <taxon>Candidatus Entotheonellaceae</taxon>
        <taxon>Candidatus Entotheonella</taxon>
    </lineage>
</organism>
<evidence type="ECO:0000259" key="1">
    <source>
        <dbReference type="PROSITE" id="PS50075"/>
    </source>
</evidence>
<accession>W4M774</accession>
<dbReference type="PROSITE" id="PS50075">
    <property type="entry name" value="CARRIER"/>
    <property type="match status" value="1"/>
</dbReference>
<keyword evidence="3" id="KW-1185">Reference proteome</keyword>
<reference evidence="2 3" key="1">
    <citation type="journal article" date="2014" name="Nature">
        <title>An environmental bacterial taxon with a large and distinct metabolic repertoire.</title>
        <authorList>
            <person name="Wilson M.C."/>
            <person name="Mori T."/>
            <person name="Ruckert C."/>
            <person name="Uria A.R."/>
            <person name="Helf M.J."/>
            <person name="Takada K."/>
            <person name="Gernert C."/>
            <person name="Steffens U.A."/>
            <person name="Heycke N."/>
            <person name="Schmitt S."/>
            <person name="Rinke C."/>
            <person name="Helfrich E.J."/>
            <person name="Brachmann A.O."/>
            <person name="Gurgui C."/>
            <person name="Wakimoto T."/>
            <person name="Kracht M."/>
            <person name="Crusemann M."/>
            <person name="Hentschel U."/>
            <person name="Abe I."/>
            <person name="Matsunaga S."/>
            <person name="Kalinowski J."/>
            <person name="Takeyama H."/>
            <person name="Piel J."/>
        </authorList>
    </citation>
    <scope>NUCLEOTIDE SEQUENCE [LARGE SCALE GENOMIC DNA]</scope>
    <source>
        <strain evidence="3">TSY2</strain>
    </source>
</reference>
<gene>
    <name evidence="2" type="ORF">ETSY2_19550</name>
</gene>
<proteinExistence type="predicted"/>
<dbReference type="Proteomes" id="UP000019140">
    <property type="component" value="Unassembled WGS sequence"/>
</dbReference>
<feature type="domain" description="Carrier" evidence="1">
    <location>
        <begin position="1"/>
        <end position="40"/>
    </location>
</feature>
<name>W4M774_9BACT</name>
<dbReference type="EMBL" id="AZHX01000803">
    <property type="protein sequence ID" value="ETX06028.1"/>
    <property type="molecule type" value="Genomic_DNA"/>
</dbReference>
<protein>
    <recommendedName>
        <fullName evidence="1">Carrier domain-containing protein</fullName>
    </recommendedName>
</protein>